<gene>
    <name evidence="1" type="ORF">HAX54_025225</name>
</gene>
<evidence type="ECO:0000313" key="1">
    <source>
        <dbReference type="EMBL" id="MCD9640117.1"/>
    </source>
</evidence>
<dbReference type="Proteomes" id="UP000823775">
    <property type="component" value="Unassembled WGS sequence"/>
</dbReference>
<organism evidence="1 2">
    <name type="scientific">Datura stramonium</name>
    <name type="common">Jimsonweed</name>
    <name type="synonym">Common thornapple</name>
    <dbReference type="NCBI Taxonomy" id="4076"/>
    <lineage>
        <taxon>Eukaryota</taxon>
        <taxon>Viridiplantae</taxon>
        <taxon>Streptophyta</taxon>
        <taxon>Embryophyta</taxon>
        <taxon>Tracheophyta</taxon>
        <taxon>Spermatophyta</taxon>
        <taxon>Magnoliopsida</taxon>
        <taxon>eudicotyledons</taxon>
        <taxon>Gunneridae</taxon>
        <taxon>Pentapetalae</taxon>
        <taxon>asterids</taxon>
        <taxon>lamiids</taxon>
        <taxon>Solanales</taxon>
        <taxon>Solanaceae</taxon>
        <taxon>Solanoideae</taxon>
        <taxon>Datureae</taxon>
        <taxon>Datura</taxon>
    </lineage>
</organism>
<accession>A0ABS8V144</accession>
<sequence>CHARQAAALGVVPRRACAARTCKGREAYPFGRANAFNQQGLKRASTLGDVAPACGETCRE</sequence>
<reference evidence="1 2" key="1">
    <citation type="journal article" date="2021" name="BMC Genomics">
        <title>Datura genome reveals duplications of psychoactive alkaloid biosynthetic genes and high mutation rate following tissue culture.</title>
        <authorList>
            <person name="Rajewski A."/>
            <person name="Carter-House D."/>
            <person name="Stajich J."/>
            <person name="Litt A."/>
        </authorList>
    </citation>
    <scope>NUCLEOTIDE SEQUENCE [LARGE SCALE GENOMIC DNA]</scope>
    <source>
        <strain evidence="1">AR-01</strain>
    </source>
</reference>
<feature type="non-terminal residue" evidence="1">
    <location>
        <position position="1"/>
    </location>
</feature>
<feature type="non-terminal residue" evidence="1">
    <location>
        <position position="60"/>
    </location>
</feature>
<keyword evidence="2" id="KW-1185">Reference proteome</keyword>
<name>A0ABS8V144_DATST</name>
<comment type="caution">
    <text evidence="1">The sequence shown here is derived from an EMBL/GenBank/DDBJ whole genome shotgun (WGS) entry which is preliminary data.</text>
</comment>
<evidence type="ECO:0000313" key="2">
    <source>
        <dbReference type="Proteomes" id="UP000823775"/>
    </source>
</evidence>
<protein>
    <submittedName>
        <fullName evidence="1">Uncharacterized protein</fullName>
    </submittedName>
</protein>
<proteinExistence type="predicted"/>
<dbReference type="EMBL" id="JACEIK010003060">
    <property type="protein sequence ID" value="MCD9640117.1"/>
    <property type="molecule type" value="Genomic_DNA"/>
</dbReference>